<evidence type="ECO:0000313" key="4">
    <source>
        <dbReference type="Proteomes" id="UP000325598"/>
    </source>
</evidence>
<gene>
    <name evidence="3" type="ORF">San01_32170</name>
</gene>
<feature type="region of interest" description="Disordered" evidence="1">
    <location>
        <begin position="307"/>
        <end position="328"/>
    </location>
</feature>
<dbReference type="Proteomes" id="UP000325598">
    <property type="component" value="Unassembled WGS sequence"/>
</dbReference>
<dbReference type="InterPro" id="IPR011576">
    <property type="entry name" value="Pyridox_Oxase_N"/>
</dbReference>
<dbReference type="InterPro" id="IPR012349">
    <property type="entry name" value="Split_barrel_FMN-bd"/>
</dbReference>
<accession>A0A5J4LGR9</accession>
<evidence type="ECO:0000313" key="3">
    <source>
        <dbReference type="EMBL" id="GES30730.1"/>
    </source>
</evidence>
<name>A0A5J4LGR9_9ACTN</name>
<dbReference type="SUPFAM" id="SSF50475">
    <property type="entry name" value="FMN-binding split barrel"/>
    <property type="match status" value="1"/>
</dbReference>
<dbReference type="EMBL" id="BLAG01000009">
    <property type="protein sequence ID" value="GES30730.1"/>
    <property type="molecule type" value="Genomic_DNA"/>
</dbReference>
<dbReference type="PANTHER" id="PTHR42815:SF2">
    <property type="entry name" value="FAD-BINDING, PUTATIVE (AFU_ORTHOLOGUE AFUA_6G07600)-RELATED"/>
    <property type="match status" value="1"/>
</dbReference>
<evidence type="ECO:0000256" key="1">
    <source>
        <dbReference type="SAM" id="MobiDB-lite"/>
    </source>
</evidence>
<dbReference type="PANTHER" id="PTHR42815">
    <property type="entry name" value="FAD-BINDING, PUTATIVE (AFU_ORTHOLOGUE AFUA_6G07600)-RELATED"/>
    <property type="match status" value="1"/>
</dbReference>
<sequence length="328" mass="36404">MTAQVDNGPTGEGWGMPRQERPGSDGEHLVQQRLGTTERADRFYGDQVLDHLNVRMREFVARQEMFFLATADRHGECDATFRAGPQGFVQVLDAHTLAYPEYRGNGVMASIGNISENPRLGILMIDFTRDRIGLHINGRARVVMDEDMRAQHPGLPVDPVPGRRAQLWVTVEVEEAYIHCAKHIPHLQKVPAQQRGARAWGTDDAKRKGGDFFGAAAEAGQRPPFRRAERRNEHLRGGLHEDTDDALYQAAAPACGDDLAYGAGPAPAPSAGPAYSGAPRVPRRDDFVEELNAEFLDRVERVLARAQPRRPADDAPAFRGWFDDRRDG</sequence>
<dbReference type="Pfam" id="PF01243">
    <property type="entry name" value="PNPOx_N"/>
    <property type="match status" value="1"/>
</dbReference>
<organism evidence="3 4">
    <name type="scientific">Streptomyces angustmyceticus</name>
    <dbReference type="NCBI Taxonomy" id="285578"/>
    <lineage>
        <taxon>Bacteria</taxon>
        <taxon>Bacillati</taxon>
        <taxon>Actinomycetota</taxon>
        <taxon>Actinomycetes</taxon>
        <taxon>Kitasatosporales</taxon>
        <taxon>Streptomycetaceae</taxon>
        <taxon>Streptomyces</taxon>
    </lineage>
</organism>
<protein>
    <recommendedName>
        <fullName evidence="2">Pyridoxamine 5'-phosphate oxidase N-terminal domain-containing protein</fullName>
    </recommendedName>
</protein>
<feature type="domain" description="Pyridoxamine 5'-phosphate oxidase N-terminal" evidence="2">
    <location>
        <begin position="55"/>
        <end position="172"/>
    </location>
</feature>
<feature type="compositionally biased region" description="Basic and acidic residues" evidence="1">
    <location>
        <begin position="18"/>
        <end position="29"/>
    </location>
</feature>
<evidence type="ECO:0000259" key="2">
    <source>
        <dbReference type="Pfam" id="PF01243"/>
    </source>
</evidence>
<reference evidence="3 4" key="1">
    <citation type="submission" date="2019-10" db="EMBL/GenBank/DDBJ databases">
        <title>Whole genome shotgun sequence of Streptomyces angustmyceticus NBRC 3934.</title>
        <authorList>
            <person name="Hosoyama A."/>
            <person name="Ichikawa N."/>
            <person name="Kimura A."/>
            <person name="Kitahashi Y."/>
            <person name="Komaki H."/>
            <person name="Uohara A."/>
        </authorList>
    </citation>
    <scope>NUCLEOTIDE SEQUENCE [LARGE SCALE GENOMIC DNA]</scope>
    <source>
        <strain evidence="3 4">NBRC 3934</strain>
    </source>
</reference>
<comment type="caution">
    <text evidence="3">The sequence shown here is derived from an EMBL/GenBank/DDBJ whole genome shotgun (WGS) entry which is preliminary data.</text>
</comment>
<keyword evidence="4" id="KW-1185">Reference proteome</keyword>
<proteinExistence type="predicted"/>
<dbReference type="Gene3D" id="2.30.110.10">
    <property type="entry name" value="Electron Transport, Fmn-binding Protein, Chain A"/>
    <property type="match status" value="1"/>
</dbReference>
<dbReference type="AlphaFoldDB" id="A0A5J4LGR9"/>
<feature type="region of interest" description="Disordered" evidence="1">
    <location>
        <begin position="1"/>
        <end position="29"/>
    </location>
</feature>